<keyword evidence="2" id="KW-1185">Reference proteome</keyword>
<proteinExistence type="predicted"/>
<protein>
    <submittedName>
        <fullName evidence="1">Uncharacterized protein</fullName>
    </submittedName>
</protein>
<accession>A0AAW2GH75</accession>
<dbReference type="AlphaFoldDB" id="A0AAW2GH75"/>
<evidence type="ECO:0000313" key="2">
    <source>
        <dbReference type="Proteomes" id="UP001430953"/>
    </source>
</evidence>
<comment type="caution">
    <text evidence="1">The sequence shown here is derived from an EMBL/GenBank/DDBJ whole genome shotgun (WGS) entry which is preliminary data.</text>
</comment>
<organism evidence="1 2">
    <name type="scientific">Cardiocondyla obscurior</name>
    <dbReference type="NCBI Taxonomy" id="286306"/>
    <lineage>
        <taxon>Eukaryota</taxon>
        <taxon>Metazoa</taxon>
        <taxon>Ecdysozoa</taxon>
        <taxon>Arthropoda</taxon>
        <taxon>Hexapoda</taxon>
        <taxon>Insecta</taxon>
        <taxon>Pterygota</taxon>
        <taxon>Neoptera</taxon>
        <taxon>Endopterygota</taxon>
        <taxon>Hymenoptera</taxon>
        <taxon>Apocrita</taxon>
        <taxon>Aculeata</taxon>
        <taxon>Formicoidea</taxon>
        <taxon>Formicidae</taxon>
        <taxon>Myrmicinae</taxon>
        <taxon>Cardiocondyla</taxon>
    </lineage>
</organism>
<dbReference type="Proteomes" id="UP001430953">
    <property type="component" value="Unassembled WGS sequence"/>
</dbReference>
<reference evidence="1 2" key="1">
    <citation type="submission" date="2023-03" db="EMBL/GenBank/DDBJ databases">
        <title>High recombination rates correlate with genetic variation in Cardiocondyla obscurior ants.</title>
        <authorList>
            <person name="Errbii M."/>
        </authorList>
    </citation>
    <scope>NUCLEOTIDE SEQUENCE [LARGE SCALE GENOMIC DNA]</scope>
    <source>
        <strain evidence="1">Alpha-2009</strain>
        <tissue evidence="1">Whole body</tissue>
    </source>
</reference>
<gene>
    <name evidence="1" type="ORF">PUN28_003087</name>
</gene>
<name>A0AAW2GH75_9HYME</name>
<evidence type="ECO:0000313" key="1">
    <source>
        <dbReference type="EMBL" id="KAL0127566.1"/>
    </source>
</evidence>
<dbReference type="EMBL" id="JADYXP020000003">
    <property type="protein sequence ID" value="KAL0127566.1"/>
    <property type="molecule type" value="Genomic_DNA"/>
</dbReference>
<sequence length="173" mass="19613">MIKRPSFCIASQAHRLHVCKCIEKMQESYFALRFESLRREKNAVHRDKTVEIKRNEDSPKTPLSLGPSSVVQRSRPVVTARVAHPRSRVVVAVERLPPEPRCTLTFTHITRHVKHSRTRTTQPVTPARWWTVSHVGHRCSTANGEGTGNSFQTASIAMNCPPKMLLAEYIPNP</sequence>